<keyword evidence="4" id="KW-0963">Cytoplasm</keyword>
<dbReference type="PANTHER" id="PTHR43213">
    <property type="entry name" value="BIFUNCTIONAL DTTP/UTP PYROPHOSPHATASE/METHYLTRANSFERASE PROTEIN-RELATED"/>
    <property type="match status" value="1"/>
</dbReference>
<dbReference type="GO" id="GO:0009117">
    <property type="term" value="P:nucleotide metabolic process"/>
    <property type="evidence" value="ECO:0007669"/>
    <property type="project" value="UniProtKB-KW"/>
</dbReference>
<feature type="active site" description="Proton acceptor" evidence="4">
    <location>
        <position position="77"/>
    </location>
</feature>
<organism evidence="5 6">
    <name type="scientific">Lutibacter profundi</name>
    <dbReference type="NCBI Taxonomy" id="1622118"/>
    <lineage>
        <taxon>Bacteria</taxon>
        <taxon>Pseudomonadati</taxon>
        <taxon>Bacteroidota</taxon>
        <taxon>Flavobacteriia</taxon>
        <taxon>Flavobacteriales</taxon>
        <taxon>Flavobacteriaceae</taxon>
        <taxon>Lutibacter</taxon>
    </lineage>
</organism>
<dbReference type="EC" id="3.6.1.9" evidence="4"/>
<dbReference type="KEGG" id="lut:Lupro_01800"/>
<keyword evidence="3 4" id="KW-0546">Nucleotide metabolism</keyword>
<dbReference type="SUPFAM" id="SSF52972">
    <property type="entry name" value="ITPase-like"/>
    <property type="match status" value="1"/>
</dbReference>
<feature type="site" description="Important for substrate specificity" evidence="4">
    <location>
        <position position="160"/>
    </location>
</feature>
<accession>A0A0X8G4T4</accession>
<dbReference type="GO" id="GO:0005737">
    <property type="term" value="C:cytoplasm"/>
    <property type="evidence" value="ECO:0007669"/>
    <property type="project" value="UniProtKB-SubCell"/>
</dbReference>
<dbReference type="InterPro" id="IPR029001">
    <property type="entry name" value="ITPase-like_fam"/>
</dbReference>
<comment type="similarity">
    <text evidence="4">Belongs to the Maf family. YhdE subfamily.</text>
</comment>
<dbReference type="RefSeq" id="WP_068205781.1">
    <property type="nucleotide sequence ID" value="NZ_CP013355.1"/>
</dbReference>
<dbReference type="PIRSF" id="PIRSF006305">
    <property type="entry name" value="Maf"/>
    <property type="match status" value="1"/>
</dbReference>
<keyword evidence="2 4" id="KW-0378">Hydrolase</keyword>
<dbReference type="EMBL" id="CP013355">
    <property type="protein sequence ID" value="AMC10063.1"/>
    <property type="molecule type" value="Genomic_DNA"/>
</dbReference>
<dbReference type="Pfam" id="PF02545">
    <property type="entry name" value="Maf"/>
    <property type="match status" value="1"/>
</dbReference>
<comment type="subcellular location">
    <subcellularLocation>
        <location evidence="4">Cytoplasm</location>
    </subcellularLocation>
</comment>
<dbReference type="InterPro" id="IPR003697">
    <property type="entry name" value="Maf-like"/>
</dbReference>
<evidence type="ECO:0000256" key="1">
    <source>
        <dbReference type="ARBA" id="ARBA00001968"/>
    </source>
</evidence>
<proteinExistence type="inferred from homology"/>
<comment type="cofactor">
    <cofactor evidence="1 4">
        <name>a divalent metal cation</name>
        <dbReference type="ChEBI" id="CHEBI:60240"/>
    </cofactor>
</comment>
<protein>
    <recommendedName>
        <fullName evidence="4">dTTP/UTP pyrophosphatase</fullName>
        <shortName evidence="4">dTTPase/UTPase</shortName>
        <ecNumber evidence="4">3.6.1.9</ecNumber>
    </recommendedName>
    <alternativeName>
        <fullName evidence="4">Nucleoside triphosphate pyrophosphatase</fullName>
    </alternativeName>
    <alternativeName>
        <fullName evidence="4">Nucleotide pyrophosphatase</fullName>
        <shortName evidence="4">Nucleotide PPase</shortName>
    </alternativeName>
</protein>
<dbReference type="Proteomes" id="UP000059672">
    <property type="component" value="Chromosome"/>
</dbReference>
<evidence type="ECO:0000313" key="5">
    <source>
        <dbReference type="EMBL" id="AMC10063.1"/>
    </source>
</evidence>
<evidence type="ECO:0000256" key="3">
    <source>
        <dbReference type="ARBA" id="ARBA00023080"/>
    </source>
</evidence>
<dbReference type="GO" id="GO:0036218">
    <property type="term" value="F:dTTP diphosphatase activity"/>
    <property type="evidence" value="ECO:0007669"/>
    <property type="project" value="RHEA"/>
</dbReference>
<dbReference type="STRING" id="1622118.Lupro_01800"/>
<gene>
    <name evidence="5" type="ORF">Lupro_01800</name>
</gene>
<comment type="caution">
    <text evidence="4">Lacks conserved residue(s) required for the propagation of feature annotation.</text>
</comment>
<dbReference type="HAMAP" id="MF_00528">
    <property type="entry name" value="Maf"/>
    <property type="match status" value="1"/>
</dbReference>
<sequence>MIFNKFKDKHIVLASSSPRRQELFKKLGIDFSIKIKEIEENYPLNLKEEEITNYLAILKAEAFEGEINKNEFVVTSDTIVWYKNSALEKPKNKKQAIEMLQKLSGTHHKVITSVCIKSTEVQKVFFDTTIVYFKQLTSDEISYYVEKYKPFDKAGAYGIQEWIGFIGVTKIEGSYFNVMGLPVHKLYEELLKI</sequence>
<name>A0A0X8G4T4_9FLAO</name>
<dbReference type="Gene3D" id="3.90.950.10">
    <property type="match status" value="1"/>
</dbReference>
<evidence type="ECO:0000256" key="2">
    <source>
        <dbReference type="ARBA" id="ARBA00022801"/>
    </source>
</evidence>
<reference evidence="6" key="1">
    <citation type="submission" date="2015-12" db="EMBL/GenBank/DDBJ databases">
        <title>Complete genome sequence of Lutibacter profundus strain LP1.</title>
        <authorList>
            <person name="Wissuwa J."/>
            <person name="Le Moine Bauer S."/>
            <person name="Stokke R."/>
            <person name="Dahle H."/>
            <person name="Steen I.H."/>
        </authorList>
    </citation>
    <scope>NUCLEOTIDE SEQUENCE [LARGE SCALE GENOMIC DNA]</scope>
    <source>
        <strain evidence="6">LP1</strain>
    </source>
</reference>
<dbReference type="NCBIfam" id="TIGR00172">
    <property type="entry name" value="maf"/>
    <property type="match status" value="1"/>
</dbReference>
<keyword evidence="6" id="KW-1185">Reference proteome</keyword>
<comment type="catalytic activity">
    <reaction evidence="4">
        <text>UTP + H2O = UMP + diphosphate + H(+)</text>
        <dbReference type="Rhea" id="RHEA:29395"/>
        <dbReference type="ChEBI" id="CHEBI:15377"/>
        <dbReference type="ChEBI" id="CHEBI:15378"/>
        <dbReference type="ChEBI" id="CHEBI:33019"/>
        <dbReference type="ChEBI" id="CHEBI:46398"/>
        <dbReference type="ChEBI" id="CHEBI:57865"/>
        <dbReference type="EC" id="3.6.1.9"/>
    </reaction>
</comment>
<feature type="site" description="Important for substrate specificity" evidence="4">
    <location>
        <position position="19"/>
    </location>
</feature>
<dbReference type="GO" id="GO:0036221">
    <property type="term" value="F:UTP diphosphatase activity"/>
    <property type="evidence" value="ECO:0007669"/>
    <property type="project" value="RHEA"/>
</dbReference>
<reference evidence="5 6" key="2">
    <citation type="journal article" date="2016" name="Int. J. Syst. Evol. Microbiol.">
        <title>Lutibacter profundi sp. nov., isolated from a deep-sea hydrothermal system on the Arctic Mid-Ocean Ridge and emended description of the genus Lutibacter.</title>
        <authorList>
            <person name="Le Moine Bauer S."/>
            <person name="Roalkvam I."/>
            <person name="Steen I.H."/>
            <person name="Dahle H."/>
        </authorList>
    </citation>
    <scope>NUCLEOTIDE SEQUENCE [LARGE SCALE GENOMIC DNA]</scope>
    <source>
        <strain evidence="5 6">LP1</strain>
    </source>
</reference>
<dbReference type="CDD" id="cd00555">
    <property type="entry name" value="Maf"/>
    <property type="match status" value="1"/>
</dbReference>
<dbReference type="PATRIC" id="fig|1622118.3.peg.367"/>
<dbReference type="OrthoDB" id="9807767at2"/>
<feature type="site" description="Important for substrate specificity" evidence="4">
    <location>
        <position position="78"/>
    </location>
</feature>
<dbReference type="PANTHER" id="PTHR43213:SF5">
    <property type="entry name" value="BIFUNCTIONAL DTTP_UTP PYROPHOSPHATASE_METHYLTRANSFERASE PROTEIN-RELATED"/>
    <property type="match status" value="1"/>
</dbReference>
<comment type="catalytic activity">
    <reaction evidence="4">
        <text>dTTP + H2O = dTMP + diphosphate + H(+)</text>
        <dbReference type="Rhea" id="RHEA:28534"/>
        <dbReference type="ChEBI" id="CHEBI:15377"/>
        <dbReference type="ChEBI" id="CHEBI:15378"/>
        <dbReference type="ChEBI" id="CHEBI:33019"/>
        <dbReference type="ChEBI" id="CHEBI:37568"/>
        <dbReference type="ChEBI" id="CHEBI:63528"/>
        <dbReference type="EC" id="3.6.1.9"/>
    </reaction>
</comment>
<comment type="function">
    <text evidence="4">Nucleoside triphosphate pyrophosphatase that hydrolyzes dTTP and UTP. May have a dual role in cell division arrest and in preventing the incorporation of modified nucleotides into cellular nucleic acids.</text>
</comment>
<dbReference type="AlphaFoldDB" id="A0A0X8G4T4"/>
<evidence type="ECO:0000313" key="6">
    <source>
        <dbReference type="Proteomes" id="UP000059672"/>
    </source>
</evidence>
<evidence type="ECO:0000256" key="4">
    <source>
        <dbReference type="HAMAP-Rule" id="MF_00528"/>
    </source>
</evidence>